<accession>A0A840LG76</accession>
<dbReference type="PROSITE" id="PS51318">
    <property type="entry name" value="TAT"/>
    <property type="match status" value="1"/>
</dbReference>
<organism evidence="1 2">
    <name type="scientific">Roseateles oligotrophus</name>
    <dbReference type="NCBI Taxonomy" id="1769250"/>
    <lineage>
        <taxon>Bacteria</taxon>
        <taxon>Pseudomonadati</taxon>
        <taxon>Pseudomonadota</taxon>
        <taxon>Betaproteobacteria</taxon>
        <taxon>Burkholderiales</taxon>
        <taxon>Sphaerotilaceae</taxon>
        <taxon>Roseateles</taxon>
    </lineage>
</organism>
<keyword evidence="2" id="KW-1185">Reference proteome</keyword>
<evidence type="ECO:0008006" key="3">
    <source>
        <dbReference type="Google" id="ProtNLM"/>
    </source>
</evidence>
<proteinExistence type="predicted"/>
<dbReference type="InterPro" id="IPR006311">
    <property type="entry name" value="TAT_signal"/>
</dbReference>
<reference evidence="1 2" key="1">
    <citation type="submission" date="2020-08" db="EMBL/GenBank/DDBJ databases">
        <title>Functional genomics of gut bacteria from endangered species of beetles.</title>
        <authorList>
            <person name="Carlos-Shanley C."/>
        </authorList>
    </citation>
    <scope>NUCLEOTIDE SEQUENCE [LARGE SCALE GENOMIC DNA]</scope>
    <source>
        <strain evidence="1 2">S00239</strain>
    </source>
</reference>
<dbReference type="Proteomes" id="UP000562027">
    <property type="component" value="Unassembled WGS sequence"/>
</dbReference>
<evidence type="ECO:0000313" key="2">
    <source>
        <dbReference type="Proteomes" id="UP000562027"/>
    </source>
</evidence>
<name>A0A840LG76_9BURK</name>
<dbReference type="EMBL" id="JACHLP010000008">
    <property type="protein sequence ID" value="MBB4845218.1"/>
    <property type="molecule type" value="Genomic_DNA"/>
</dbReference>
<sequence>MLNRRRWLQLGLGAAVLLGVAGAGVALLKPGLVEGKLSPSARALMRAVALAVLDGQWPGPAIEREARLDQQLAQIEASVAKFPAGLRAELSQVLSLLGTAPGRLGLTGLKSDWSEASVAEIQSAFAAMSVSGIATRQQVYRALRDLHCLVFFSDATNWPRVGYPGPRAIP</sequence>
<dbReference type="RefSeq" id="WP_184302879.1">
    <property type="nucleotide sequence ID" value="NZ_JACHLP010000008.1"/>
</dbReference>
<comment type="caution">
    <text evidence="1">The sequence shown here is derived from an EMBL/GenBank/DDBJ whole genome shotgun (WGS) entry which is preliminary data.</text>
</comment>
<evidence type="ECO:0000313" key="1">
    <source>
        <dbReference type="EMBL" id="MBB4845218.1"/>
    </source>
</evidence>
<gene>
    <name evidence="1" type="ORF">HNP55_003765</name>
</gene>
<dbReference type="AlphaFoldDB" id="A0A840LG76"/>
<protein>
    <recommendedName>
        <fullName evidence="3">Gluconate 2-dehydrogenase subunit 3-like protein</fullName>
    </recommendedName>
</protein>